<keyword evidence="3" id="KW-1185">Reference proteome</keyword>
<accession>A0A975RAK8</accession>
<evidence type="ECO:0000256" key="1">
    <source>
        <dbReference type="SAM" id="SignalP"/>
    </source>
</evidence>
<reference evidence="2" key="1">
    <citation type="submission" date="2021-04" db="EMBL/GenBank/DDBJ databases">
        <title>Draft genome sequence data of methanotrophic Methylovulum sp. strain S1L and Methylomonas sp. strain S2AM isolated from boreal lake water columns.</title>
        <authorList>
            <person name="Rissanen A.J."/>
            <person name="Mangayil R."/>
            <person name="Svenning M.M."/>
            <person name="Khanongnuch R."/>
        </authorList>
    </citation>
    <scope>NUCLEOTIDE SEQUENCE</scope>
    <source>
        <strain evidence="2">S2AM</strain>
    </source>
</reference>
<evidence type="ECO:0000313" key="2">
    <source>
        <dbReference type="EMBL" id="QWF71331.1"/>
    </source>
</evidence>
<protein>
    <recommendedName>
        <fullName evidence="4">PEP-CTERM protein-sorting domain-containing protein</fullName>
    </recommendedName>
</protein>
<name>A0A975RAK8_9GAMM</name>
<feature type="chain" id="PRO_5037493601" description="PEP-CTERM protein-sorting domain-containing protein" evidence="1">
    <location>
        <begin position="24"/>
        <end position="206"/>
    </location>
</feature>
<gene>
    <name evidence="2" type="ORF">KEF85_02220</name>
</gene>
<dbReference type="AlphaFoldDB" id="A0A975RAK8"/>
<evidence type="ECO:0000313" key="3">
    <source>
        <dbReference type="Proteomes" id="UP000676649"/>
    </source>
</evidence>
<dbReference type="EMBL" id="CP073754">
    <property type="protein sequence ID" value="QWF71331.1"/>
    <property type="molecule type" value="Genomic_DNA"/>
</dbReference>
<keyword evidence="1" id="KW-0732">Signal</keyword>
<dbReference type="RefSeq" id="WP_215583121.1">
    <property type="nucleotide sequence ID" value="NZ_CP073754.1"/>
</dbReference>
<organism evidence="2 3">
    <name type="scientific">Methylomonas paludis</name>
    <dbReference type="NCBI Taxonomy" id="1173101"/>
    <lineage>
        <taxon>Bacteria</taxon>
        <taxon>Pseudomonadati</taxon>
        <taxon>Pseudomonadota</taxon>
        <taxon>Gammaproteobacteria</taxon>
        <taxon>Methylococcales</taxon>
        <taxon>Methylococcaceae</taxon>
        <taxon>Methylomonas</taxon>
    </lineage>
</organism>
<dbReference type="KEGG" id="mpad:KEF85_02220"/>
<feature type="signal peptide" evidence="1">
    <location>
        <begin position="1"/>
        <end position="23"/>
    </location>
</feature>
<sequence>MKNFVIKNVIALALTSIPTFASAGYSFLTEQTLNVGGGVVTADLYTSEKIVAGTTQYTIDALSGKFVESGVGGSTYTSLTLLGTGQQFPSSATTGGNTPTDNLFLTAGGAGGFLTSGGYAFGYSSDPADKYQVYFADNKYQGCWSQGSDCITIIGPIFLGTIGGTSPGGFPVPTIPEPEQWVMMLIGVSVVGYQVKRQKPKQVLVS</sequence>
<proteinExistence type="predicted"/>
<dbReference type="Proteomes" id="UP000676649">
    <property type="component" value="Chromosome"/>
</dbReference>
<evidence type="ECO:0008006" key="4">
    <source>
        <dbReference type="Google" id="ProtNLM"/>
    </source>
</evidence>